<evidence type="ECO:0000256" key="1">
    <source>
        <dbReference type="ARBA" id="ARBA00004906"/>
    </source>
</evidence>
<dbReference type="Gene3D" id="2.160.20.10">
    <property type="entry name" value="Single-stranded right-handed beta-helix, Pectin lyase-like"/>
    <property type="match status" value="2"/>
</dbReference>
<dbReference type="NCBIfam" id="TIGR03804">
    <property type="entry name" value="para_beta_helix"/>
    <property type="match status" value="2"/>
</dbReference>
<keyword evidence="2" id="KW-0677">Repeat</keyword>
<feature type="region of interest" description="Disordered" evidence="4">
    <location>
        <begin position="31"/>
        <end position="71"/>
    </location>
</feature>
<dbReference type="InterPro" id="IPR012334">
    <property type="entry name" value="Pectin_lyas_fold"/>
</dbReference>
<dbReference type="HOGENOM" id="CLU_395196_0_0_9"/>
<keyword evidence="7" id="KW-1185">Reference proteome</keyword>
<feature type="domain" description="Right handed beta helix" evidence="5">
    <location>
        <begin position="377"/>
        <end position="529"/>
    </location>
</feature>
<evidence type="ECO:0000256" key="2">
    <source>
        <dbReference type="ARBA" id="ARBA00022737"/>
    </source>
</evidence>
<dbReference type="Proteomes" id="UP000003100">
    <property type="component" value="Unassembled WGS sequence"/>
</dbReference>
<evidence type="ECO:0000313" key="7">
    <source>
        <dbReference type="Proteomes" id="UP000003100"/>
    </source>
</evidence>
<feature type="compositionally biased region" description="Basic and acidic residues" evidence="4">
    <location>
        <begin position="57"/>
        <end position="71"/>
    </location>
</feature>
<sequence length="697" mass="77512">MTAVLVLGTLECPWAVPAWAAAEYAAEAEQEFGSAQETMSDEENFLEEESFQTNEYEADRQEGECSTGDSEKLIKPYEEMIVETELIVDMEGGCTAEDIKSALETMRESTEYSHMTVNVPAGEYECTEPLYIYSNTTLNSEEGAHYYLSPDAKDHLIVASNNWGPLRENGLEDRGGYSHIQNVVIQGGSFDGNNVGGELIRFIHGNNITVRDLEIYNVKDKGHHLTLAGVDGAVVERCSFYGYLGQSAKEAIHLDVVHNSMVVPGTHCYDDAAVRNVTIQDCEFRNLSRGIGSHSAVRGVFMEGIQILDNQFVDIHNWAIKTFHYKNLRIFGNEIYDSAYGIMVHSVLSGRESSFYEPLEEVSLEEIPSKGTGYDFGIEISENHIENVNEGVRIVGHSEQMLGGVELMDNVIQDSSFGVTFKGKVTNSEISGNEISGAKRSAVFLSDSRENEISGNEIDHSDKYGIYLNRRCEKNKVTGNQMDGNKNYGIYISNSIGTQVQKNKVENNRACAIMVSWKSKDTVVSGNQVRGAKASAIFVNNSSDRSRVKYNKIYKPVYYGVRVKNSDSVQACSNYFYESGKHQSIAFSGSKNGVTKWNQLYQLSAAPMAFWSCSKCSVPPMYLMKVNQISNGAVKVTGTLGSRRSRAMIELKGKTYHASVKNKKFQSPKLPKLKRGISLTVVERDIWGNTHRKEITV</sequence>
<accession>C0CPD0</accession>
<evidence type="ECO:0000313" key="6">
    <source>
        <dbReference type="EMBL" id="EEG48368.1"/>
    </source>
</evidence>
<dbReference type="PANTHER" id="PTHR22990">
    <property type="entry name" value="F-BOX ONLY PROTEIN"/>
    <property type="match status" value="1"/>
</dbReference>
<dbReference type="InterPro" id="IPR011050">
    <property type="entry name" value="Pectin_lyase_fold/virulence"/>
</dbReference>
<protein>
    <recommendedName>
        <fullName evidence="5">Right handed beta helix domain-containing protein</fullName>
    </recommendedName>
</protein>
<dbReference type="Pfam" id="PF13229">
    <property type="entry name" value="Beta_helix"/>
    <property type="match status" value="1"/>
</dbReference>
<comment type="caution">
    <text evidence="6">The sequence shown here is derived from an EMBL/GenBank/DDBJ whole genome shotgun (WGS) entry which is preliminary data.</text>
</comment>
<proteinExistence type="predicted"/>
<reference evidence="6 7" key="2">
    <citation type="submission" date="2009-02" db="EMBL/GenBank/DDBJ databases">
        <title>Draft genome sequence of Blautia hydrogenotrophica DSM 10507 (Ruminococcus hydrogenotrophicus DSM 10507).</title>
        <authorList>
            <person name="Sudarsanam P."/>
            <person name="Ley R."/>
            <person name="Guruge J."/>
            <person name="Turnbaugh P.J."/>
            <person name="Mahowald M."/>
            <person name="Liep D."/>
            <person name="Gordon J."/>
        </authorList>
    </citation>
    <scope>NUCLEOTIDE SEQUENCE [LARGE SCALE GENOMIC DNA]</scope>
    <source>
        <strain evidence="7">DSM 10507 / JCM 14656 / S5a33</strain>
    </source>
</reference>
<keyword evidence="3" id="KW-0833">Ubl conjugation pathway</keyword>
<dbReference type="SUPFAM" id="SSF51126">
    <property type="entry name" value="Pectin lyase-like"/>
    <property type="match status" value="2"/>
</dbReference>
<dbReference type="SMART" id="SM00710">
    <property type="entry name" value="PbH1"/>
    <property type="match status" value="13"/>
</dbReference>
<gene>
    <name evidence="6" type="ORF">RUMHYD_02731</name>
</gene>
<dbReference type="EMBL" id="ACBZ01000151">
    <property type="protein sequence ID" value="EEG48368.1"/>
    <property type="molecule type" value="Genomic_DNA"/>
</dbReference>
<dbReference type="InterPro" id="IPR051550">
    <property type="entry name" value="SCF-Subunits/Alg-Epimerases"/>
</dbReference>
<evidence type="ECO:0000256" key="4">
    <source>
        <dbReference type="SAM" id="MobiDB-lite"/>
    </source>
</evidence>
<dbReference type="InterPro" id="IPR022441">
    <property type="entry name" value="Para_beta_helix_rpt-2"/>
</dbReference>
<evidence type="ECO:0000256" key="3">
    <source>
        <dbReference type="ARBA" id="ARBA00022786"/>
    </source>
</evidence>
<dbReference type="eggNOG" id="COG5434">
    <property type="taxonomic scope" value="Bacteria"/>
</dbReference>
<dbReference type="AlphaFoldDB" id="C0CPD0"/>
<organism evidence="6 7">
    <name type="scientific">Blautia hydrogenotrophica (strain DSM 10507 / JCM 14656 / S5a33)</name>
    <name type="common">Ruminococcus hydrogenotrophicus</name>
    <dbReference type="NCBI Taxonomy" id="476272"/>
    <lineage>
        <taxon>Bacteria</taxon>
        <taxon>Bacillati</taxon>
        <taxon>Bacillota</taxon>
        <taxon>Clostridia</taxon>
        <taxon>Lachnospirales</taxon>
        <taxon>Lachnospiraceae</taxon>
        <taxon>Blautia</taxon>
    </lineage>
</organism>
<evidence type="ECO:0000259" key="5">
    <source>
        <dbReference type="Pfam" id="PF13229"/>
    </source>
</evidence>
<dbReference type="InterPro" id="IPR039448">
    <property type="entry name" value="Beta_helix"/>
</dbReference>
<dbReference type="InterPro" id="IPR006626">
    <property type="entry name" value="PbH1"/>
</dbReference>
<name>C0CPD0_BLAHS</name>
<comment type="pathway">
    <text evidence="1">Protein modification; protein ubiquitination.</text>
</comment>
<dbReference type="PATRIC" id="fig|476272.21.peg.862"/>
<dbReference type="PANTHER" id="PTHR22990:SF15">
    <property type="entry name" value="F-BOX ONLY PROTEIN 10"/>
    <property type="match status" value="1"/>
</dbReference>
<feature type="compositionally biased region" description="Acidic residues" evidence="4">
    <location>
        <begin position="39"/>
        <end position="50"/>
    </location>
</feature>
<reference evidence="6 7" key="1">
    <citation type="submission" date="2009-01" db="EMBL/GenBank/DDBJ databases">
        <authorList>
            <person name="Fulton L."/>
            <person name="Clifton S."/>
            <person name="Fulton B."/>
            <person name="Xu J."/>
            <person name="Minx P."/>
            <person name="Pepin K.H."/>
            <person name="Johnson M."/>
            <person name="Bhonagiri V."/>
            <person name="Nash W.E."/>
            <person name="Mardis E.R."/>
            <person name="Wilson R.K."/>
        </authorList>
    </citation>
    <scope>NUCLEOTIDE SEQUENCE [LARGE SCALE GENOMIC DNA]</scope>
    <source>
        <strain evidence="7">DSM 10507 / JCM 14656 / S5a33</strain>
    </source>
</reference>